<evidence type="ECO:0008006" key="3">
    <source>
        <dbReference type="Google" id="ProtNLM"/>
    </source>
</evidence>
<sequence length="90" mass="10154">MPKPPLDPDVADAVPSDSFVTLYDQQHVVTYMRLLQAEGEGADWRDVVRIVLHIDPEADPDRARNAYQSHLVRAKWMTEQGRLLRGAGSN</sequence>
<gene>
    <name evidence="1" type="ORF">AXW67_03905</name>
</gene>
<dbReference type="RefSeq" id="WP_063677616.1">
    <property type="nucleotide sequence ID" value="NZ_LSEF01000033.1"/>
</dbReference>
<organism evidence="1 2">
    <name type="scientific">Bradyrhizobium neotropicale</name>
    <dbReference type="NCBI Taxonomy" id="1497615"/>
    <lineage>
        <taxon>Bacteria</taxon>
        <taxon>Pseudomonadati</taxon>
        <taxon>Pseudomonadota</taxon>
        <taxon>Alphaproteobacteria</taxon>
        <taxon>Hyphomicrobiales</taxon>
        <taxon>Nitrobacteraceae</taxon>
        <taxon>Bradyrhizobium</taxon>
    </lineage>
</organism>
<name>A0A176ZEN5_9BRAD</name>
<proteinExistence type="predicted"/>
<accession>A0A176ZEN5</accession>
<dbReference type="AlphaFoldDB" id="A0A176ZEN5"/>
<protein>
    <recommendedName>
        <fullName evidence="3">DUF2285 domain-containing protein</fullName>
    </recommendedName>
</protein>
<dbReference type="Proteomes" id="UP000077173">
    <property type="component" value="Unassembled WGS sequence"/>
</dbReference>
<keyword evidence="2" id="KW-1185">Reference proteome</keyword>
<dbReference type="GeneID" id="32587987"/>
<evidence type="ECO:0000313" key="2">
    <source>
        <dbReference type="Proteomes" id="UP000077173"/>
    </source>
</evidence>
<reference evidence="1 2" key="1">
    <citation type="submission" date="2016-02" db="EMBL/GenBank/DDBJ databases">
        <title>Draft genome sequence of the strain BR 10247T Bradyrhizobium neotropicale isolated from nodules of Centrolobium paraense.</title>
        <authorList>
            <person name="Simoes-Araujo J.L."/>
            <person name="Barauna A.C."/>
            <person name="Silva K."/>
            <person name="Zilli J.E."/>
        </authorList>
    </citation>
    <scope>NUCLEOTIDE SEQUENCE [LARGE SCALE GENOMIC DNA]</scope>
    <source>
        <strain evidence="1 2">BR 10247</strain>
    </source>
</reference>
<evidence type="ECO:0000313" key="1">
    <source>
        <dbReference type="EMBL" id="OAF18664.1"/>
    </source>
</evidence>
<dbReference type="EMBL" id="LSEF01000033">
    <property type="protein sequence ID" value="OAF18664.1"/>
    <property type="molecule type" value="Genomic_DNA"/>
</dbReference>
<comment type="caution">
    <text evidence="1">The sequence shown here is derived from an EMBL/GenBank/DDBJ whole genome shotgun (WGS) entry which is preliminary data.</text>
</comment>